<dbReference type="InterPro" id="IPR032307">
    <property type="entry name" value="PepSY_TM-like_2"/>
</dbReference>
<gene>
    <name evidence="2" type="ORF">SAMN06296058_2696</name>
</gene>
<feature type="transmembrane region" description="Helical" evidence="1">
    <location>
        <begin position="163"/>
        <end position="186"/>
    </location>
</feature>
<keyword evidence="3" id="KW-1185">Reference proteome</keyword>
<dbReference type="STRING" id="428993.SAMN06296058_2696"/>
<proteinExistence type="predicted"/>
<evidence type="ECO:0000256" key="1">
    <source>
        <dbReference type="SAM" id="Phobius"/>
    </source>
</evidence>
<dbReference type="Pfam" id="PF16357">
    <property type="entry name" value="PepSY_TM_like_2"/>
    <property type="match status" value="1"/>
</dbReference>
<evidence type="ECO:0008006" key="4">
    <source>
        <dbReference type="Google" id="ProtNLM"/>
    </source>
</evidence>
<sequence length="213" mass="23648">MTPAPAPSVSSQQQRRGYWLRTLHQWHWISSAICLIGMILFAATGITLNHAAKIEARPEVVTRHLQLPAPLLPSLGDRAEGDAPLPAATADWLSGQLDVSIGRRPAEWSEEEIYVSMPRPGADAWISIDRGSGAVEYESTDRGWVSYFNDLHKGRNAGAAWSWFLDIFAVACLVFCITGLFLLQLHARQRRMTWPMVGLGLIVPLLLALIFIH</sequence>
<keyword evidence="1" id="KW-0812">Transmembrane</keyword>
<accession>A0A1T5LLK8</accession>
<dbReference type="OrthoDB" id="27171at2"/>
<feature type="transmembrane region" description="Helical" evidence="1">
    <location>
        <begin position="192"/>
        <end position="212"/>
    </location>
</feature>
<organism evidence="2 3">
    <name type="scientific">Pseudoxanthomonas indica</name>
    <dbReference type="NCBI Taxonomy" id="428993"/>
    <lineage>
        <taxon>Bacteria</taxon>
        <taxon>Pseudomonadati</taxon>
        <taxon>Pseudomonadota</taxon>
        <taxon>Gammaproteobacteria</taxon>
        <taxon>Lysobacterales</taxon>
        <taxon>Lysobacteraceae</taxon>
        <taxon>Pseudoxanthomonas</taxon>
    </lineage>
</organism>
<feature type="transmembrane region" description="Helical" evidence="1">
    <location>
        <begin position="26"/>
        <end position="48"/>
    </location>
</feature>
<evidence type="ECO:0000313" key="3">
    <source>
        <dbReference type="Proteomes" id="UP000190341"/>
    </source>
</evidence>
<evidence type="ECO:0000313" key="2">
    <source>
        <dbReference type="EMBL" id="SKC76695.1"/>
    </source>
</evidence>
<dbReference type="EMBL" id="FUZV01000002">
    <property type="protein sequence ID" value="SKC76695.1"/>
    <property type="molecule type" value="Genomic_DNA"/>
</dbReference>
<keyword evidence="1" id="KW-0472">Membrane</keyword>
<reference evidence="2 3" key="1">
    <citation type="submission" date="2017-02" db="EMBL/GenBank/DDBJ databases">
        <authorList>
            <person name="Peterson S.W."/>
        </authorList>
    </citation>
    <scope>NUCLEOTIDE SEQUENCE [LARGE SCALE GENOMIC DNA]</scope>
    <source>
        <strain evidence="2 3">P15</strain>
    </source>
</reference>
<dbReference type="RefSeq" id="WP_079725024.1">
    <property type="nucleotide sequence ID" value="NZ_BMCL01000001.1"/>
</dbReference>
<keyword evidence="1" id="KW-1133">Transmembrane helix</keyword>
<dbReference type="Proteomes" id="UP000190341">
    <property type="component" value="Unassembled WGS sequence"/>
</dbReference>
<dbReference type="PANTHER" id="PTHR40115">
    <property type="entry name" value="INNER MEMBRANE PROTEIN WITH PEPSY TM HELIX"/>
    <property type="match status" value="1"/>
</dbReference>
<dbReference type="PANTHER" id="PTHR40115:SF1">
    <property type="entry name" value="INNER MEMBRANE PROTEIN WITH PEPSY TM HELIX"/>
    <property type="match status" value="1"/>
</dbReference>
<protein>
    <recommendedName>
        <fullName evidence="4">PepSY-associated TM region</fullName>
    </recommendedName>
</protein>
<name>A0A1T5LLK8_9GAMM</name>
<dbReference type="AlphaFoldDB" id="A0A1T5LLK8"/>